<dbReference type="Gene3D" id="3.40.50.150">
    <property type="entry name" value="Vaccinia Virus protein VP39"/>
    <property type="match status" value="1"/>
</dbReference>
<dbReference type="InterPro" id="IPR020596">
    <property type="entry name" value="rRNA_Ade_Mease_Trfase_CS"/>
</dbReference>
<dbReference type="EMBL" id="CP002353">
    <property type="protein sequence ID" value="ADV62718.1"/>
    <property type="molecule type" value="Genomic_DNA"/>
</dbReference>
<dbReference type="SMART" id="SM00650">
    <property type="entry name" value="rADc"/>
    <property type="match status" value="1"/>
</dbReference>
<dbReference type="InterPro" id="IPR041698">
    <property type="entry name" value="Methyltransf_25"/>
</dbReference>
<dbReference type="InParanoid" id="E8R4B7"/>
<reference key="1">
    <citation type="submission" date="2010-11" db="EMBL/GenBank/DDBJ databases">
        <title>The complete sequence of chromosome of Isophaera pallida ATCC 43644.</title>
        <authorList>
            <consortium name="US DOE Joint Genome Institute (JGI-PGF)"/>
            <person name="Lucas S."/>
            <person name="Copeland A."/>
            <person name="Lapidus A."/>
            <person name="Bruce D."/>
            <person name="Goodwin L."/>
            <person name="Pitluck S."/>
            <person name="Kyrpides N."/>
            <person name="Mavromatis K."/>
            <person name="Pagani I."/>
            <person name="Ivanova N."/>
            <person name="Saunders E."/>
            <person name="Brettin T."/>
            <person name="Detter J.C."/>
            <person name="Han C."/>
            <person name="Tapia R."/>
            <person name="Land M."/>
            <person name="Hauser L."/>
            <person name="Markowitz V."/>
            <person name="Cheng J.-F."/>
            <person name="Hugenholtz P."/>
            <person name="Woyke T."/>
            <person name="Wu D."/>
            <person name="Eisen J.A."/>
        </authorList>
    </citation>
    <scope>NUCLEOTIDE SEQUENCE</scope>
    <source>
        <strain>ATCC 43644</strain>
    </source>
</reference>
<gene>
    <name evidence="5" type="ordered locus">Isop_2139</name>
</gene>
<evidence type="ECO:0000256" key="3">
    <source>
        <dbReference type="ARBA" id="ARBA00022691"/>
    </source>
</evidence>
<dbReference type="InterPro" id="IPR048196">
    <property type="entry name" value="Ornithlipidmtase_OlsG"/>
</dbReference>
<keyword evidence="1 5" id="KW-0489">Methyltransferase</keyword>
<dbReference type="STRING" id="575540.Isop_2139"/>
<sequence>MNDFTLFLGKFLRHGTKIASIAPSSPALSRLSVSGIDWDTVEGLVELGAGTGPITQAIAERARPDCLVIAIERDPDFCARLRRRFANQPHIRIVEGDVRDLEAILNHHGMNRVRHVISGLPVPSFPRDLRRDLFAAVGRILEPDGTYHQITELPWVYRGLYRRYFNEVRFVFEPRNLPPAGAYFCRGLKTQPGE</sequence>
<keyword evidence="6" id="KW-1185">Reference proteome</keyword>
<dbReference type="HOGENOM" id="CLU_085338_2_1_0"/>
<protein>
    <submittedName>
        <fullName evidence="5">Ribosomal RNA adenine methylase transferase</fullName>
    </submittedName>
</protein>
<evidence type="ECO:0000259" key="4">
    <source>
        <dbReference type="SMART" id="SM00650"/>
    </source>
</evidence>
<name>E8R4B7_ISOPI</name>
<evidence type="ECO:0000313" key="5">
    <source>
        <dbReference type="EMBL" id="ADV62718.1"/>
    </source>
</evidence>
<proteinExistence type="predicted"/>
<reference evidence="5 6" key="2">
    <citation type="journal article" date="2011" name="Stand. Genomic Sci.">
        <title>Complete genome sequence of Isosphaera pallida type strain (IS1B).</title>
        <authorList>
            <consortium name="US DOE Joint Genome Institute (JGI-PGF)"/>
            <person name="Goker M."/>
            <person name="Cleland D."/>
            <person name="Saunders E."/>
            <person name="Lapidus A."/>
            <person name="Nolan M."/>
            <person name="Lucas S."/>
            <person name="Hammon N."/>
            <person name="Deshpande S."/>
            <person name="Cheng J.F."/>
            <person name="Tapia R."/>
            <person name="Han C."/>
            <person name="Goodwin L."/>
            <person name="Pitluck S."/>
            <person name="Liolios K."/>
            <person name="Pagani I."/>
            <person name="Ivanova N."/>
            <person name="Mavromatis K."/>
            <person name="Pati A."/>
            <person name="Chen A."/>
            <person name="Palaniappan K."/>
            <person name="Land M."/>
            <person name="Hauser L."/>
            <person name="Chang Y.J."/>
            <person name="Jeffries C.D."/>
            <person name="Detter J.C."/>
            <person name="Beck B."/>
            <person name="Woyke T."/>
            <person name="Bristow J."/>
            <person name="Eisen J.A."/>
            <person name="Markowitz V."/>
            <person name="Hugenholtz P."/>
            <person name="Kyrpides N.C."/>
            <person name="Klenk H.P."/>
        </authorList>
    </citation>
    <scope>NUCLEOTIDE SEQUENCE [LARGE SCALE GENOMIC DNA]</scope>
    <source>
        <strain evidence="6">ATCC 43644 / DSM 9630 / IS1B</strain>
    </source>
</reference>
<dbReference type="NCBIfam" id="NF041658">
    <property type="entry name" value="ornithlipidmtase_OlsG"/>
    <property type="match status" value="1"/>
</dbReference>
<evidence type="ECO:0000313" key="6">
    <source>
        <dbReference type="Proteomes" id="UP000008631"/>
    </source>
</evidence>
<dbReference type="RefSeq" id="WP_013565006.1">
    <property type="nucleotide sequence ID" value="NC_014962.1"/>
</dbReference>
<dbReference type="InterPro" id="IPR020598">
    <property type="entry name" value="rRNA_Ade_methylase_Trfase_N"/>
</dbReference>
<feature type="domain" description="Ribosomal RNA adenine methylase transferase N-terminal" evidence="4">
    <location>
        <begin position="14"/>
        <end position="176"/>
    </location>
</feature>
<dbReference type="Pfam" id="PF13649">
    <property type="entry name" value="Methyltransf_25"/>
    <property type="match status" value="1"/>
</dbReference>
<keyword evidence="2 5" id="KW-0808">Transferase</keyword>
<evidence type="ECO:0000256" key="1">
    <source>
        <dbReference type="ARBA" id="ARBA00022603"/>
    </source>
</evidence>
<evidence type="ECO:0000256" key="2">
    <source>
        <dbReference type="ARBA" id="ARBA00022679"/>
    </source>
</evidence>
<dbReference type="GO" id="GO:0000179">
    <property type="term" value="F:rRNA (adenine-N6,N6-)-dimethyltransferase activity"/>
    <property type="evidence" value="ECO:0007669"/>
    <property type="project" value="InterPro"/>
</dbReference>
<dbReference type="Proteomes" id="UP000008631">
    <property type="component" value="Chromosome"/>
</dbReference>
<dbReference type="CDD" id="cd02440">
    <property type="entry name" value="AdoMet_MTases"/>
    <property type="match status" value="1"/>
</dbReference>
<dbReference type="KEGG" id="ipa:Isop_2139"/>
<dbReference type="SUPFAM" id="SSF53335">
    <property type="entry name" value="S-adenosyl-L-methionine-dependent methyltransferases"/>
    <property type="match status" value="1"/>
</dbReference>
<dbReference type="InterPro" id="IPR029063">
    <property type="entry name" value="SAM-dependent_MTases_sf"/>
</dbReference>
<organism evidence="5 6">
    <name type="scientific">Isosphaera pallida (strain ATCC 43644 / DSM 9630 / IS1B)</name>
    <dbReference type="NCBI Taxonomy" id="575540"/>
    <lineage>
        <taxon>Bacteria</taxon>
        <taxon>Pseudomonadati</taxon>
        <taxon>Planctomycetota</taxon>
        <taxon>Planctomycetia</taxon>
        <taxon>Isosphaerales</taxon>
        <taxon>Isosphaeraceae</taxon>
        <taxon>Isosphaera</taxon>
    </lineage>
</organism>
<dbReference type="PROSITE" id="PS01131">
    <property type="entry name" value="RRNA_A_DIMETH"/>
    <property type="match status" value="1"/>
</dbReference>
<dbReference type="OrthoDB" id="9805585at2"/>
<dbReference type="AlphaFoldDB" id="E8R4B7"/>
<dbReference type="eggNOG" id="COG3963">
    <property type="taxonomic scope" value="Bacteria"/>
</dbReference>
<accession>E8R4B7</accession>
<keyword evidence="3" id="KW-0949">S-adenosyl-L-methionine</keyword>